<organism evidence="1 2">
    <name type="scientific">Prauserella cavernicola</name>
    <dbReference type="NCBI Taxonomy" id="2800127"/>
    <lineage>
        <taxon>Bacteria</taxon>
        <taxon>Bacillati</taxon>
        <taxon>Actinomycetota</taxon>
        <taxon>Actinomycetes</taxon>
        <taxon>Pseudonocardiales</taxon>
        <taxon>Pseudonocardiaceae</taxon>
        <taxon>Prauserella</taxon>
    </lineage>
</organism>
<comment type="caution">
    <text evidence="1">The sequence shown here is derived from an EMBL/GenBank/DDBJ whole genome shotgun (WGS) entry which is preliminary data.</text>
</comment>
<protein>
    <submittedName>
        <fullName evidence="1">DUF3515 domain-containing protein</fullName>
    </submittedName>
</protein>
<keyword evidence="2" id="KW-1185">Reference proteome</keyword>
<name>A0A934V5U0_9PSEU</name>
<accession>A0A934V5U0</accession>
<sequence>MTDAGGPPRVLIVVAAVLAAALAAVVAVLGLTSSGEEEPGTGPLPLVSIPAPKSGSADCRSLIEAAPAELESSGETLERRELAEPAPPATVAWGEGDPVVLRCGLDRPPELSPTSSLRQINGVQWLDVPGEGAATWYVVDRATYLALTVPAGSGTGPLQQISDTVAGALPATEVRTN</sequence>
<dbReference type="InterPro" id="IPR021903">
    <property type="entry name" value="DUF3515"/>
</dbReference>
<dbReference type="EMBL" id="JAENJH010000005">
    <property type="protein sequence ID" value="MBK1786852.1"/>
    <property type="molecule type" value="Genomic_DNA"/>
</dbReference>
<dbReference type="Proteomes" id="UP000635245">
    <property type="component" value="Unassembled WGS sequence"/>
</dbReference>
<evidence type="ECO:0000313" key="1">
    <source>
        <dbReference type="EMBL" id="MBK1786852.1"/>
    </source>
</evidence>
<reference evidence="1" key="1">
    <citation type="submission" date="2020-12" db="EMBL/GenBank/DDBJ databases">
        <title>Prauserella sp. ASG 168, a novel actinomycete isolated from cave rock.</title>
        <authorList>
            <person name="Suriyachadkun C."/>
        </authorList>
    </citation>
    <scope>NUCLEOTIDE SEQUENCE</scope>
    <source>
        <strain evidence="1">ASG 168</strain>
    </source>
</reference>
<gene>
    <name evidence="1" type="ORF">JHE00_21215</name>
</gene>
<dbReference type="AlphaFoldDB" id="A0A934V5U0"/>
<dbReference type="Pfam" id="PF12028">
    <property type="entry name" value="DUF3515"/>
    <property type="match status" value="1"/>
</dbReference>
<proteinExistence type="predicted"/>
<evidence type="ECO:0000313" key="2">
    <source>
        <dbReference type="Proteomes" id="UP000635245"/>
    </source>
</evidence>